<reference evidence="1 2" key="1">
    <citation type="submission" date="2020-03" db="EMBL/GenBank/DDBJ databases">
        <title>The genome sequence of Microvirga sp. c23x22.</title>
        <authorList>
            <person name="Zhang X."/>
        </authorList>
    </citation>
    <scope>NUCLEOTIDE SEQUENCE [LARGE SCALE GENOMIC DNA]</scope>
    <source>
        <strain evidence="2">c23x22</strain>
    </source>
</reference>
<dbReference type="Pfam" id="PF15586">
    <property type="entry name" value="Imm8"/>
    <property type="match status" value="1"/>
</dbReference>
<gene>
    <name evidence="1" type="ORF">HB375_12170</name>
</gene>
<keyword evidence="2" id="KW-1185">Reference proteome</keyword>
<accession>A0ABX0VCG4</accession>
<comment type="caution">
    <text evidence="1">The sequence shown here is derived from an EMBL/GenBank/DDBJ whole genome shotgun (WGS) entry which is preliminary data.</text>
</comment>
<name>A0ABX0VCG4_9HYPH</name>
<proteinExistence type="predicted"/>
<dbReference type="InterPro" id="IPR028964">
    <property type="entry name" value="Imm8"/>
</dbReference>
<evidence type="ECO:0000313" key="1">
    <source>
        <dbReference type="EMBL" id="NIX77362.1"/>
    </source>
</evidence>
<dbReference type="RefSeq" id="WP_167673285.1">
    <property type="nucleotide sequence ID" value="NZ_JAATJS010000004.1"/>
</dbReference>
<protein>
    <recommendedName>
        <fullName evidence="3">Immunity protein 8</fullName>
    </recommendedName>
</protein>
<organism evidence="1 2">
    <name type="scientific">Microvirga terricola</name>
    <dbReference type="NCBI Taxonomy" id="2719797"/>
    <lineage>
        <taxon>Bacteria</taxon>
        <taxon>Pseudomonadati</taxon>
        <taxon>Pseudomonadota</taxon>
        <taxon>Alphaproteobacteria</taxon>
        <taxon>Hyphomicrobiales</taxon>
        <taxon>Methylobacteriaceae</taxon>
        <taxon>Microvirga</taxon>
    </lineage>
</organism>
<dbReference type="EMBL" id="JAATJS010000004">
    <property type="protein sequence ID" value="NIX77362.1"/>
    <property type="molecule type" value="Genomic_DNA"/>
</dbReference>
<sequence>MKAQLKDIFSPDVELETYSPPDRRDFAIFVQLFVGPEGADGADTFNSCICSPGKIAELVARKGYIIADPLLIFEEYDLQKIKEVINTYCQSCSGENWPELVPKLLRLGRWEFEDYRPYRK</sequence>
<dbReference type="Proteomes" id="UP000707352">
    <property type="component" value="Unassembled WGS sequence"/>
</dbReference>
<evidence type="ECO:0000313" key="2">
    <source>
        <dbReference type="Proteomes" id="UP000707352"/>
    </source>
</evidence>
<evidence type="ECO:0008006" key="3">
    <source>
        <dbReference type="Google" id="ProtNLM"/>
    </source>
</evidence>